<dbReference type="Gene3D" id="3.40.525.10">
    <property type="entry name" value="CRAL-TRIO lipid binding domain"/>
    <property type="match status" value="1"/>
</dbReference>
<dbReference type="Pfam" id="PF00650">
    <property type="entry name" value="CRAL_TRIO"/>
    <property type="match status" value="1"/>
</dbReference>
<dbReference type="SMART" id="SM00516">
    <property type="entry name" value="SEC14"/>
    <property type="match status" value="1"/>
</dbReference>
<dbReference type="SUPFAM" id="SSF52087">
    <property type="entry name" value="CRAL/TRIO domain"/>
    <property type="match status" value="1"/>
</dbReference>
<dbReference type="SUPFAM" id="SSF46938">
    <property type="entry name" value="CRAL/TRIO N-terminal domain"/>
    <property type="match status" value="1"/>
</dbReference>
<evidence type="ECO:0000259" key="2">
    <source>
        <dbReference type="PROSITE" id="PS50191"/>
    </source>
</evidence>
<dbReference type="Pfam" id="PF03765">
    <property type="entry name" value="CRAL_TRIO_N"/>
    <property type="match status" value="1"/>
</dbReference>
<dbReference type="EMBL" id="MU006227">
    <property type="protein sequence ID" value="KAF2825760.1"/>
    <property type="molecule type" value="Genomic_DNA"/>
</dbReference>
<dbReference type="OrthoDB" id="75724at2759"/>
<dbReference type="PANTHER" id="PTHR45824">
    <property type="entry name" value="GH16843P"/>
    <property type="match status" value="1"/>
</dbReference>
<accession>A0A6A6ZXH4</accession>
<dbReference type="PANTHER" id="PTHR45824:SF29">
    <property type="entry name" value="GH16843P"/>
    <property type="match status" value="1"/>
</dbReference>
<dbReference type="InterPro" id="IPR052578">
    <property type="entry name" value="PI_Transfer_CRAL-TRIO"/>
</dbReference>
<evidence type="ECO:0000313" key="4">
    <source>
        <dbReference type="Proteomes" id="UP000799424"/>
    </source>
</evidence>
<dbReference type="InterPro" id="IPR011074">
    <property type="entry name" value="CRAL/TRIO_N_dom"/>
</dbReference>
<dbReference type="Proteomes" id="UP000799424">
    <property type="component" value="Unassembled WGS sequence"/>
</dbReference>
<organism evidence="3 4">
    <name type="scientific">Ophiobolus disseminans</name>
    <dbReference type="NCBI Taxonomy" id="1469910"/>
    <lineage>
        <taxon>Eukaryota</taxon>
        <taxon>Fungi</taxon>
        <taxon>Dikarya</taxon>
        <taxon>Ascomycota</taxon>
        <taxon>Pezizomycotina</taxon>
        <taxon>Dothideomycetes</taxon>
        <taxon>Pleosporomycetidae</taxon>
        <taxon>Pleosporales</taxon>
        <taxon>Pleosporineae</taxon>
        <taxon>Phaeosphaeriaceae</taxon>
        <taxon>Ophiobolus</taxon>
    </lineage>
</organism>
<feature type="region of interest" description="Disordered" evidence="1">
    <location>
        <begin position="1"/>
        <end position="20"/>
    </location>
</feature>
<feature type="region of interest" description="Disordered" evidence="1">
    <location>
        <begin position="306"/>
        <end position="341"/>
    </location>
</feature>
<feature type="domain" description="CRAL-TRIO" evidence="2">
    <location>
        <begin position="105"/>
        <end position="258"/>
    </location>
</feature>
<dbReference type="InterPro" id="IPR036865">
    <property type="entry name" value="CRAL-TRIO_dom_sf"/>
</dbReference>
<dbReference type="AlphaFoldDB" id="A0A6A6ZXH4"/>
<dbReference type="GO" id="GO:0008526">
    <property type="term" value="F:phosphatidylinositol transfer activity"/>
    <property type="evidence" value="ECO:0007669"/>
    <property type="project" value="TreeGrafter"/>
</dbReference>
<dbReference type="SMART" id="SM01100">
    <property type="entry name" value="CRAL_TRIO_N"/>
    <property type="match status" value="1"/>
</dbReference>
<proteinExistence type="predicted"/>
<evidence type="ECO:0000256" key="1">
    <source>
        <dbReference type="SAM" id="MobiDB-lite"/>
    </source>
</evidence>
<dbReference type="InterPro" id="IPR001251">
    <property type="entry name" value="CRAL-TRIO_dom"/>
</dbReference>
<dbReference type="InterPro" id="IPR036273">
    <property type="entry name" value="CRAL/TRIO_N_dom_sf"/>
</dbReference>
<evidence type="ECO:0000313" key="3">
    <source>
        <dbReference type="EMBL" id="KAF2825760.1"/>
    </source>
</evidence>
<protein>
    <submittedName>
        <fullName evidence="3">CRAL/TRIO domain-containing protein</fullName>
    </submittedName>
</protein>
<gene>
    <name evidence="3" type="ORF">CC86DRAFT_324369</name>
</gene>
<keyword evidence="4" id="KW-1185">Reference proteome</keyword>
<dbReference type="PROSITE" id="PS50191">
    <property type="entry name" value="CRAL_TRIO"/>
    <property type="match status" value="1"/>
</dbReference>
<reference evidence="3" key="1">
    <citation type="journal article" date="2020" name="Stud. Mycol.">
        <title>101 Dothideomycetes genomes: a test case for predicting lifestyles and emergence of pathogens.</title>
        <authorList>
            <person name="Haridas S."/>
            <person name="Albert R."/>
            <person name="Binder M."/>
            <person name="Bloem J."/>
            <person name="Labutti K."/>
            <person name="Salamov A."/>
            <person name="Andreopoulos B."/>
            <person name="Baker S."/>
            <person name="Barry K."/>
            <person name="Bills G."/>
            <person name="Bluhm B."/>
            <person name="Cannon C."/>
            <person name="Castanera R."/>
            <person name="Culley D."/>
            <person name="Daum C."/>
            <person name="Ezra D."/>
            <person name="Gonzalez J."/>
            <person name="Henrissat B."/>
            <person name="Kuo A."/>
            <person name="Liang C."/>
            <person name="Lipzen A."/>
            <person name="Lutzoni F."/>
            <person name="Magnuson J."/>
            <person name="Mondo S."/>
            <person name="Nolan M."/>
            <person name="Ohm R."/>
            <person name="Pangilinan J."/>
            <person name="Park H.-J."/>
            <person name="Ramirez L."/>
            <person name="Alfaro M."/>
            <person name="Sun H."/>
            <person name="Tritt A."/>
            <person name="Yoshinaga Y."/>
            <person name="Zwiers L.-H."/>
            <person name="Turgeon B."/>
            <person name="Goodwin S."/>
            <person name="Spatafora J."/>
            <person name="Crous P."/>
            <person name="Grigoriev I."/>
        </authorList>
    </citation>
    <scope>NUCLEOTIDE SEQUENCE</scope>
    <source>
        <strain evidence="3">CBS 113818</strain>
    </source>
</reference>
<dbReference type="CDD" id="cd00170">
    <property type="entry name" value="SEC14"/>
    <property type="match status" value="1"/>
</dbReference>
<sequence length="360" mass="39938">MSTIGPFAEPVAGCKPAAPPTLTADQQTKYEQFLEEVRSWESLPTTKAGTETATLSDDERLWLTRECLLRYLRATKWNLQQAITRLRATAVWRREFGTDTFTADYISEENAKGKQVQLGFDKEGRPCLYLLPQNQNTKPSQKQVEHLVYMVERTLDLHPPGQEGLALLIDFRNTGAGGTPPMSISKQVLDILQSHYPERLGRALLTHLPWYVTAFLKLIGPFIDPVTKTKIKYNEPLTDHVPASQLMTASGGEVDFKYDHSIYWPALADMAAERRRQRVERWEKAGKIIGESEIYLWGGEEGSIGGKKEVAPEANGAEKVNKDVKAPAETNGTTSGGDTALVDGVANLDIKTSEPVKPAA</sequence>
<name>A0A6A6ZXH4_9PLEO</name>